<keyword evidence="3" id="KW-1185">Reference proteome</keyword>
<feature type="transmembrane region" description="Helical" evidence="1">
    <location>
        <begin position="117"/>
        <end position="138"/>
    </location>
</feature>
<feature type="transmembrane region" description="Helical" evidence="1">
    <location>
        <begin position="86"/>
        <end position="105"/>
    </location>
</feature>
<dbReference type="EMBL" id="JAVRHQ010000015">
    <property type="protein sequence ID" value="MDT0643651.1"/>
    <property type="molecule type" value="Genomic_DNA"/>
</dbReference>
<gene>
    <name evidence="2" type="ORF">RM553_12480</name>
</gene>
<feature type="transmembrane region" description="Helical" evidence="1">
    <location>
        <begin position="50"/>
        <end position="74"/>
    </location>
</feature>
<dbReference type="NCBIfam" id="TIGR04127">
    <property type="entry name" value="flavo_near_exo"/>
    <property type="match status" value="1"/>
</dbReference>
<name>A0ABU3CBE8_9FLAO</name>
<dbReference type="InterPro" id="IPR026414">
    <property type="entry name" value="ExosoTase_F-assoc_memb"/>
</dbReference>
<sequence length="155" mass="18792">MRYFKKILGIGVLVILLILIRMFENELFYDPLIAFYQRDYLHHQVPEYDFWLLLLNVFLRFLLNTLISLGILYVAFEDRSIIKFSFLLYVILLLVAGFAFVFLLLNIEYEHYLALFYVRRFLIHPIFILILLPAFHYYRLRKAYSGKNENFSEEN</sequence>
<organism evidence="2 3">
    <name type="scientific">Autumnicola tepida</name>
    <dbReference type="NCBI Taxonomy" id="3075595"/>
    <lineage>
        <taxon>Bacteria</taxon>
        <taxon>Pseudomonadati</taxon>
        <taxon>Bacteroidota</taxon>
        <taxon>Flavobacteriia</taxon>
        <taxon>Flavobacteriales</taxon>
        <taxon>Flavobacteriaceae</taxon>
        <taxon>Autumnicola</taxon>
    </lineage>
</organism>
<reference evidence="2 3" key="1">
    <citation type="submission" date="2023-09" db="EMBL/GenBank/DDBJ databases">
        <authorList>
            <person name="Rey-Velasco X."/>
        </authorList>
    </citation>
    <scope>NUCLEOTIDE SEQUENCE [LARGE SCALE GENOMIC DNA]</scope>
    <source>
        <strain evidence="2 3">F363</strain>
    </source>
</reference>
<comment type="caution">
    <text evidence="2">The sequence shown here is derived from an EMBL/GenBank/DDBJ whole genome shotgun (WGS) entry which is preliminary data.</text>
</comment>
<keyword evidence="1" id="KW-1133">Transmembrane helix</keyword>
<feature type="transmembrane region" description="Helical" evidence="1">
    <location>
        <begin position="7"/>
        <end position="23"/>
    </location>
</feature>
<dbReference type="Proteomes" id="UP001262889">
    <property type="component" value="Unassembled WGS sequence"/>
</dbReference>
<protein>
    <submittedName>
        <fullName evidence="2">Exosortase F system-associated protein</fullName>
    </submittedName>
</protein>
<dbReference type="RefSeq" id="WP_311535270.1">
    <property type="nucleotide sequence ID" value="NZ_JAVRHQ010000015.1"/>
</dbReference>
<keyword evidence="1" id="KW-0472">Membrane</keyword>
<evidence type="ECO:0000313" key="3">
    <source>
        <dbReference type="Proteomes" id="UP001262889"/>
    </source>
</evidence>
<keyword evidence="1" id="KW-0812">Transmembrane</keyword>
<proteinExistence type="predicted"/>
<accession>A0ABU3CBE8</accession>
<evidence type="ECO:0000256" key="1">
    <source>
        <dbReference type="SAM" id="Phobius"/>
    </source>
</evidence>
<evidence type="ECO:0000313" key="2">
    <source>
        <dbReference type="EMBL" id="MDT0643651.1"/>
    </source>
</evidence>